<dbReference type="OrthoDB" id="67566at2759"/>
<feature type="chain" id="PRO_5015307078" evidence="10">
    <location>
        <begin position="18"/>
        <end position="316"/>
    </location>
</feature>
<proteinExistence type="inferred from homology"/>
<evidence type="ECO:0000256" key="5">
    <source>
        <dbReference type="ARBA" id="ARBA00022729"/>
    </source>
</evidence>
<accession>A0A2R6NNY8</accession>
<comment type="caution">
    <text evidence="11">The sequence shown here is derived from an EMBL/GenBank/DDBJ whole genome shotgun (WGS) entry which is preliminary data.</text>
</comment>
<comment type="similarity">
    <text evidence="3">Belongs to the OST3/OST6 family.</text>
</comment>
<evidence type="ECO:0000256" key="9">
    <source>
        <dbReference type="SAM" id="Phobius"/>
    </source>
</evidence>
<feature type="transmembrane region" description="Helical" evidence="9">
    <location>
        <begin position="204"/>
        <end position="223"/>
    </location>
</feature>
<evidence type="ECO:0000313" key="11">
    <source>
        <dbReference type="EMBL" id="PSR74143.1"/>
    </source>
</evidence>
<dbReference type="PANTHER" id="PTHR12692:SF0">
    <property type="entry name" value="GH11935P"/>
    <property type="match status" value="1"/>
</dbReference>
<evidence type="ECO:0000256" key="8">
    <source>
        <dbReference type="ARBA" id="ARBA00023136"/>
    </source>
</evidence>
<keyword evidence="6" id="KW-0256">Endoplasmic reticulum</keyword>
<feature type="transmembrane region" description="Helical" evidence="9">
    <location>
        <begin position="253"/>
        <end position="274"/>
    </location>
</feature>
<reference evidence="11 12" key="1">
    <citation type="submission" date="2018-02" db="EMBL/GenBank/DDBJ databases">
        <title>Genome sequence of the basidiomycete white-rot fungus Phlebia centrifuga.</title>
        <authorList>
            <person name="Granchi Z."/>
            <person name="Peng M."/>
            <person name="de Vries R.P."/>
            <person name="Hilden K."/>
            <person name="Makela M.R."/>
            <person name="Grigoriev I."/>
            <person name="Riley R."/>
        </authorList>
    </citation>
    <scope>NUCLEOTIDE SEQUENCE [LARGE SCALE GENOMIC DNA]</scope>
    <source>
        <strain evidence="11 12">FBCC195</strain>
    </source>
</reference>
<dbReference type="Gene3D" id="3.40.30.10">
    <property type="entry name" value="Glutaredoxin"/>
    <property type="match status" value="1"/>
</dbReference>
<dbReference type="GO" id="GO:0008250">
    <property type="term" value="C:oligosaccharyltransferase complex"/>
    <property type="evidence" value="ECO:0007669"/>
    <property type="project" value="TreeGrafter"/>
</dbReference>
<dbReference type="CDD" id="cd02947">
    <property type="entry name" value="TRX_family"/>
    <property type="match status" value="1"/>
</dbReference>
<dbReference type="AlphaFoldDB" id="A0A2R6NNY8"/>
<dbReference type="EMBL" id="MLYV02001019">
    <property type="protein sequence ID" value="PSR74143.1"/>
    <property type="molecule type" value="Genomic_DNA"/>
</dbReference>
<evidence type="ECO:0000256" key="2">
    <source>
        <dbReference type="ARBA" id="ARBA00004477"/>
    </source>
</evidence>
<name>A0A2R6NNY8_9APHY</name>
<keyword evidence="5 10" id="KW-0732">Signal</keyword>
<feature type="transmembrane region" description="Helical" evidence="9">
    <location>
        <begin position="286"/>
        <end position="305"/>
    </location>
</feature>
<comment type="subcellular location">
    <subcellularLocation>
        <location evidence="2">Endoplasmic reticulum membrane</location>
        <topology evidence="2">Multi-pass membrane protein</topology>
    </subcellularLocation>
</comment>
<protein>
    <submittedName>
        <fullName evidence="11">Uncharacterized protein</fullName>
    </submittedName>
</protein>
<dbReference type="GO" id="GO:0018279">
    <property type="term" value="P:protein N-linked glycosylation via asparagine"/>
    <property type="evidence" value="ECO:0007669"/>
    <property type="project" value="TreeGrafter"/>
</dbReference>
<keyword evidence="7 9" id="KW-1133">Transmembrane helix</keyword>
<dbReference type="STRING" id="98765.A0A2R6NNY8"/>
<dbReference type="Proteomes" id="UP000186601">
    <property type="component" value="Unassembled WGS sequence"/>
</dbReference>
<evidence type="ECO:0000256" key="4">
    <source>
        <dbReference type="ARBA" id="ARBA00022692"/>
    </source>
</evidence>
<dbReference type="InterPro" id="IPR021149">
    <property type="entry name" value="OligosaccharylTrfase_OST3/OST6"/>
</dbReference>
<dbReference type="PANTHER" id="PTHR12692">
    <property type="entry name" value="DOLICHYL-DIPHOSPHOOLIGOSACCHARIDE--PROTEIN GLYCOSYLTRANSFERASE-RELATED"/>
    <property type="match status" value="1"/>
</dbReference>
<evidence type="ECO:0000256" key="6">
    <source>
        <dbReference type="ARBA" id="ARBA00022824"/>
    </source>
</evidence>
<evidence type="ECO:0000256" key="7">
    <source>
        <dbReference type="ARBA" id="ARBA00022989"/>
    </source>
</evidence>
<keyword evidence="8 9" id="KW-0472">Membrane</keyword>
<keyword evidence="4 9" id="KW-0812">Transmembrane</keyword>
<dbReference type="SUPFAM" id="SSF52833">
    <property type="entry name" value="Thioredoxin-like"/>
    <property type="match status" value="1"/>
</dbReference>
<comment type="function">
    <text evidence="1">Subunit of the oligosaccharyl transferase (OST) complex that catalyzes the initial transfer of a defined glycan (Glc(3)Man(9)GlcNAc(2) in eukaryotes) from the lipid carrier dolichol-pyrophosphate to an asparagine residue within an Asn-X-Ser/Thr consensus motif in nascent polypeptide chains, the first step in protein N-glycosylation. N-glycosylation occurs cotranslationally and the complex associates with the Sec61 complex at the channel-forming translocon complex that mediates protein translocation across the endoplasmic reticulum (ER). All subunits are required for a maximal enzyme activity.</text>
</comment>
<evidence type="ECO:0000313" key="12">
    <source>
        <dbReference type="Proteomes" id="UP000186601"/>
    </source>
</evidence>
<gene>
    <name evidence="11" type="ORF">PHLCEN_2v10099</name>
</gene>
<keyword evidence="12" id="KW-1185">Reference proteome</keyword>
<evidence type="ECO:0000256" key="10">
    <source>
        <dbReference type="SAM" id="SignalP"/>
    </source>
</evidence>
<organism evidence="11 12">
    <name type="scientific">Hermanssonia centrifuga</name>
    <dbReference type="NCBI Taxonomy" id="98765"/>
    <lineage>
        <taxon>Eukaryota</taxon>
        <taxon>Fungi</taxon>
        <taxon>Dikarya</taxon>
        <taxon>Basidiomycota</taxon>
        <taxon>Agaricomycotina</taxon>
        <taxon>Agaricomycetes</taxon>
        <taxon>Polyporales</taxon>
        <taxon>Meruliaceae</taxon>
        <taxon>Hermanssonia</taxon>
    </lineage>
</organism>
<evidence type="ECO:0000256" key="3">
    <source>
        <dbReference type="ARBA" id="ARBA00009561"/>
    </source>
</evidence>
<dbReference type="InterPro" id="IPR036249">
    <property type="entry name" value="Thioredoxin-like_sf"/>
</dbReference>
<sequence>MLLLPLLALISLPLALALSNDQTQEQLVKLAEAGNGIIKVDDRTFDLLTAPKRDWSVTIVFTALDPRRKCGPCKEFQPSYNTVAKAWTKVPTTERNKHFFAIVDFDESMTVFQKLGLQSAPVVHVYPALEGPHKPASGRTSHITYDFGNGYDAEPLAEQLSQHTPVPIPYSPPIDWTKYGTFLGIALIAVTTLRFISPVLKSRWTWAIITILTTLIMTSGYMFTRIRGVPYSGGGGQWIAGGYQNQYGQETQVIAMIYGLLGSAFLMLTMVTPYQTSPGRQKAQIWLWNIVIFIMFSVLISIFRVKNRGYPFKLLL</sequence>
<evidence type="ECO:0000256" key="1">
    <source>
        <dbReference type="ARBA" id="ARBA00002791"/>
    </source>
</evidence>
<dbReference type="Pfam" id="PF04756">
    <property type="entry name" value="OST3_OST6"/>
    <property type="match status" value="1"/>
</dbReference>
<feature type="signal peptide" evidence="10">
    <location>
        <begin position="1"/>
        <end position="17"/>
    </location>
</feature>